<keyword evidence="9" id="KW-1015">Disulfide bond</keyword>
<reference evidence="19 20" key="1">
    <citation type="submission" date="2022-05" db="EMBL/GenBank/DDBJ databases">
        <authorList>
            <consortium name="Genoscope - CEA"/>
            <person name="William W."/>
        </authorList>
    </citation>
    <scope>NUCLEOTIDE SEQUENCE [LARGE SCALE GENOMIC DNA]</scope>
</reference>
<feature type="transmembrane region" description="Helical" evidence="15">
    <location>
        <begin position="678"/>
        <end position="701"/>
    </location>
</feature>
<feature type="region of interest" description="Disordered" evidence="16">
    <location>
        <begin position="389"/>
        <end position="408"/>
    </location>
</feature>
<name>A0AAU9WQH5_9CNID</name>
<keyword evidence="6" id="KW-0770">Synapse</keyword>
<dbReference type="InterPro" id="IPR018000">
    <property type="entry name" value="Neurotransmitter_ion_chnl_CS"/>
</dbReference>
<dbReference type="PRINTS" id="PR00254">
    <property type="entry name" value="NICOTINICR"/>
</dbReference>
<dbReference type="GO" id="GO:0022848">
    <property type="term" value="F:acetylcholine-gated monoatomic cation-selective channel activity"/>
    <property type="evidence" value="ECO:0007669"/>
    <property type="project" value="InterPro"/>
</dbReference>
<keyword evidence="13 15" id="KW-0407">Ion channel</keyword>
<feature type="transmembrane region" description="Helical" evidence="15">
    <location>
        <begin position="960"/>
        <end position="980"/>
    </location>
</feature>
<feature type="domain" description="Neurotransmitter-gated ion-channel transmembrane" evidence="18">
    <location>
        <begin position="682"/>
        <end position="977"/>
    </location>
</feature>
<evidence type="ECO:0000259" key="18">
    <source>
        <dbReference type="Pfam" id="PF02932"/>
    </source>
</evidence>
<dbReference type="CDD" id="cd19051">
    <property type="entry name" value="LGIC_TM_cation"/>
    <property type="match status" value="2"/>
</dbReference>
<dbReference type="FunFam" id="2.70.170.10:FF:000016">
    <property type="entry name" value="Nicotinic acetylcholine receptor subunit"/>
    <property type="match status" value="2"/>
</dbReference>
<comment type="subcellular location">
    <subcellularLocation>
        <location evidence="14">Synaptic cell membrane</location>
        <topology evidence="14">Multi-pass membrane protein</topology>
    </subcellularLocation>
</comment>
<dbReference type="InterPro" id="IPR006201">
    <property type="entry name" value="Neur_channel"/>
</dbReference>
<evidence type="ECO:0000256" key="10">
    <source>
        <dbReference type="ARBA" id="ARBA00023170"/>
    </source>
</evidence>
<dbReference type="InterPro" id="IPR006029">
    <property type="entry name" value="Neurotrans-gated_channel_TM"/>
</dbReference>
<feature type="domain" description="Neurotransmitter-gated ion-channel ligand-binding" evidence="17">
    <location>
        <begin position="9"/>
        <end position="216"/>
    </location>
</feature>
<feature type="domain" description="Neurotransmitter-gated ion-channel ligand-binding" evidence="17">
    <location>
        <begin position="468"/>
        <end position="675"/>
    </location>
</feature>
<evidence type="ECO:0000256" key="2">
    <source>
        <dbReference type="ARBA" id="ARBA00022448"/>
    </source>
</evidence>
<evidence type="ECO:0000256" key="12">
    <source>
        <dbReference type="ARBA" id="ARBA00023286"/>
    </source>
</evidence>
<keyword evidence="10" id="KW-0675">Receptor</keyword>
<feature type="transmembrane region" description="Helical" evidence="15">
    <location>
        <begin position="248"/>
        <end position="269"/>
    </location>
</feature>
<gene>
    <name evidence="19" type="ORF">PMEA_00008803</name>
</gene>
<evidence type="ECO:0000256" key="1">
    <source>
        <dbReference type="ARBA" id="ARBA00009237"/>
    </source>
</evidence>
<evidence type="ECO:0000256" key="13">
    <source>
        <dbReference type="ARBA" id="ARBA00023303"/>
    </source>
</evidence>
<comment type="caution">
    <text evidence="15">Lacks conserved residue(s) required for the propagation of feature annotation.</text>
</comment>
<dbReference type="AlphaFoldDB" id="A0AAU9WQH5"/>
<dbReference type="Proteomes" id="UP001159428">
    <property type="component" value="Unassembled WGS sequence"/>
</dbReference>
<keyword evidence="11" id="KW-0325">Glycoprotein</keyword>
<keyword evidence="2 15" id="KW-0813">Transport</keyword>
<dbReference type="InterPro" id="IPR038050">
    <property type="entry name" value="Neuro_actylchol_rec"/>
</dbReference>
<dbReference type="GO" id="GO:0004888">
    <property type="term" value="F:transmembrane signaling receptor activity"/>
    <property type="evidence" value="ECO:0007669"/>
    <property type="project" value="InterPro"/>
</dbReference>
<evidence type="ECO:0000256" key="7">
    <source>
        <dbReference type="ARBA" id="ARBA00023065"/>
    </source>
</evidence>
<evidence type="ECO:0000256" key="16">
    <source>
        <dbReference type="SAM" id="MobiDB-lite"/>
    </source>
</evidence>
<feature type="transmembrane region" description="Helical" evidence="15">
    <location>
        <begin position="281"/>
        <end position="303"/>
    </location>
</feature>
<evidence type="ECO:0000256" key="14">
    <source>
        <dbReference type="ARBA" id="ARBA00034099"/>
    </source>
</evidence>
<dbReference type="Gene3D" id="2.70.170.10">
    <property type="entry name" value="Neurotransmitter-gated ion-channel ligand-binding domain"/>
    <property type="match status" value="2"/>
</dbReference>
<evidence type="ECO:0000256" key="3">
    <source>
        <dbReference type="ARBA" id="ARBA00022475"/>
    </source>
</evidence>
<evidence type="ECO:0000313" key="19">
    <source>
        <dbReference type="EMBL" id="CAH3121764.1"/>
    </source>
</evidence>
<dbReference type="Gene3D" id="1.20.58.390">
    <property type="entry name" value="Neurotransmitter-gated ion-channel transmembrane domain"/>
    <property type="match status" value="3"/>
</dbReference>
<evidence type="ECO:0000256" key="4">
    <source>
        <dbReference type="ARBA" id="ARBA00022692"/>
    </source>
</evidence>
<evidence type="ECO:0000256" key="5">
    <source>
        <dbReference type="ARBA" id="ARBA00022989"/>
    </source>
</evidence>
<sequence>MSPDREELTLFRDLFDGYDKRLRPALRKEDNVTVILGISVHQLIDINERNELMRLSVWVRQKWVNPFLRWNATHYGGITTINVNPTEVWKPDLVLYNNVDDSTDGSLARFKSQIKVSSDGTNLWLSPVILISSCKIYVKYFPFDEQHCKLKFGSWTYDGFQLDLRPEADEGVSDKFVSNGEWDLVAVPCKRNIVKYVCCPEPYPDVTYEVQIRRRTLFFFFNMIIPCLVIVGLTILSFYLPPDSGERISLVITNLLAMTVFMLLVAEIIPPTSDAVSIISTFYSCCIFEVGIALIGTCVVLKYHFSNPSIHKMPNWLRFVVLHCLGKLFHKKLRDDNSENPLETGAPFEKRKLVRSDNGYIEAFSPRNEALNQRFGLLERRLSGLASGKWTTEGRTSSDDREHSRSYVGNDVTEETRYDDQTSLTKAITHKQGAIANALEKLKTFIVRFFLFLFLFAVCRSEHGDYDERLVEFLLSHSKSRRPVLSIKDNVTVQFGITLNQIIDVVERNQILKLSLFIRQVWVNPLLRWNVSDYGGITEVNIDADKLWTPDIYLYNNADDSSDGAQDRMKTKIKVNHNGINTWLAPSILQSSCKIDVHYFPFDEQTCSLKFGSWTYDAWRVDMKAESAFADTKTTQVNGEWDLVGFPCGRNVMKYECCPQPYSDVTCTLKLRRRTTYFFVNLIVPCFLITLLSLLSFFLPSEAGERITLVITTLLALTVFMLIVADILPQTSEVVPIISVYFLSILIEVGLSLIATVLVLKCYFTNPSFSEVPFWIRLVIIQWLGKLLKIEVKRKRRQMRKKEEKAAEEEKKSNRPLSVAESLDPNFNLFHQRFASRRNTEANINLLEHHNAHKCGTCHEMTVDMLHLGHGLHSRNISRYPSRTSVRRESVYDNAPINNDDLKANTSAHSNSNSLITAMLHQQEHLVHYVKKLVRAVEEQDEYDSKKEEWILVAEILDSFFLYLFVIIMIGSTIMIFSVGKSL</sequence>
<evidence type="ECO:0000256" key="11">
    <source>
        <dbReference type="ARBA" id="ARBA00023180"/>
    </source>
</evidence>
<dbReference type="SUPFAM" id="SSF63712">
    <property type="entry name" value="Nicotinic receptor ligand binding domain-like"/>
    <property type="match status" value="2"/>
</dbReference>
<feature type="transmembrane region" description="Helical" evidence="15">
    <location>
        <begin position="707"/>
        <end position="728"/>
    </location>
</feature>
<dbReference type="EMBL" id="CALNXJ010000018">
    <property type="protein sequence ID" value="CAH3121764.1"/>
    <property type="molecule type" value="Genomic_DNA"/>
</dbReference>
<dbReference type="Pfam" id="PF02932">
    <property type="entry name" value="Neur_chan_memb"/>
    <property type="match status" value="2"/>
</dbReference>
<dbReference type="InterPro" id="IPR036719">
    <property type="entry name" value="Neuro-gated_channel_TM_sf"/>
</dbReference>
<dbReference type="SUPFAM" id="SSF90112">
    <property type="entry name" value="Neurotransmitter-gated ion-channel transmembrane pore"/>
    <property type="match status" value="2"/>
</dbReference>
<keyword evidence="12" id="KW-1071">Ligand-gated ion channel</keyword>
<dbReference type="InterPro" id="IPR002394">
    <property type="entry name" value="Nicotinic_acetylcholine_rcpt"/>
</dbReference>
<organism evidence="19 20">
    <name type="scientific">Pocillopora meandrina</name>
    <dbReference type="NCBI Taxonomy" id="46732"/>
    <lineage>
        <taxon>Eukaryota</taxon>
        <taxon>Metazoa</taxon>
        <taxon>Cnidaria</taxon>
        <taxon>Anthozoa</taxon>
        <taxon>Hexacorallia</taxon>
        <taxon>Scleractinia</taxon>
        <taxon>Astrocoeniina</taxon>
        <taxon>Pocilloporidae</taxon>
        <taxon>Pocillopora</taxon>
    </lineage>
</organism>
<dbReference type="CDD" id="cd18997">
    <property type="entry name" value="LGIC_ECD_nAChR"/>
    <property type="match status" value="2"/>
</dbReference>
<protein>
    <recommendedName>
        <fullName evidence="21">Neuronal acetylcholine receptor subunit alpha-7</fullName>
    </recommendedName>
</protein>
<dbReference type="PANTHER" id="PTHR18945">
    <property type="entry name" value="NEUROTRANSMITTER GATED ION CHANNEL"/>
    <property type="match status" value="1"/>
</dbReference>
<keyword evidence="5 15" id="KW-1133">Transmembrane helix</keyword>
<keyword evidence="8 15" id="KW-0472">Membrane</keyword>
<evidence type="ECO:0000256" key="9">
    <source>
        <dbReference type="ARBA" id="ARBA00023157"/>
    </source>
</evidence>
<feature type="transmembrane region" description="Helical" evidence="15">
    <location>
        <begin position="740"/>
        <end position="760"/>
    </location>
</feature>
<evidence type="ECO:0000256" key="8">
    <source>
        <dbReference type="ARBA" id="ARBA00023136"/>
    </source>
</evidence>
<evidence type="ECO:0008006" key="21">
    <source>
        <dbReference type="Google" id="ProtNLM"/>
    </source>
</evidence>
<dbReference type="FunFam" id="1.20.58.390:FF:000073">
    <property type="entry name" value="Neuronal acetylcholine receptor subunit alpha-9-II"/>
    <property type="match status" value="2"/>
</dbReference>
<dbReference type="NCBIfam" id="TIGR00860">
    <property type="entry name" value="LIC"/>
    <property type="match status" value="2"/>
</dbReference>
<dbReference type="InterPro" id="IPR006202">
    <property type="entry name" value="Neur_chan_lig-bd"/>
</dbReference>
<keyword evidence="7 15" id="KW-0406">Ion transport</keyword>
<proteinExistence type="inferred from homology"/>
<evidence type="ECO:0000313" key="20">
    <source>
        <dbReference type="Proteomes" id="UP001159428"/>
    </source>
</evidence>
<feature type="domain" description="Neurotransmitter-gated ion-channel transmembrane" evidence="18">
    <location>
        <begin position="223"/>
        <end position="403"/>
    </location>
</feature>
<feature type="transmembrane region" description="Helical" evidence="15">
    <location>
        <begin position="217"/>
        <end position="241"/>
    </location>
</feature>
<feature type="transmembrane region" description="Helical" evidence="15">
    <location>
        <begin position="772"/>
        <end position="792"/>
    </location>
</feature>
<evidence type="ECO:0000259" key="17">
    <source>
        <dbReference type="Pfam" id="PF02931"/>
    </source>
</evidence>
<accession>A0AAU9WQH5</accession>
<comment type="caution">
    <text evidence="19">The sequence shown here is derived from an EMBL/GenBank/DDBJ whole genome shotgun (WGS) entry which is preliminary data.</text>
</comment>
<dbReference type="PROSITE" id="PS00236">
    <property type="entry name" value="NEUROTR_ION_CHANNEL"/>
    <property type="match status" value="2"/>
</dbReference>
<keyword evidence="3" id="KW-1003">Cell membrane</keyword>
<dbReference type="Pfam" id="PF02931">
    <property type="entry name" value="Neur_chan_LBD"/>
    <property type="match status" value="2"/>
</dbReference>
<evidence type="ECO:0000256" key="6">
    <source>
        <dbReference type="ARBA" id="ARBA00023018"/>
    </source>
</evidence>
<keyword evidence="20" id="KW-1185">Reference proteome</keyword>
<dbReference type="PRINTS" id="PR00252">
    <property type="entry name" value="NRIONCHANNEL"/>
</dbReference>
<evidence type="ECO:0000256" key="15">
    <source>
        <dbReference type="RuleBase" id="RU000687"/>
    </source>
</evidence>
<keyword evidence="4 15" id="KW-0812">Transmembrane</keyword>
<comment type="similarity">
    <text evidence="1">Belongs to the ligand-gated ion channel (TC 1.A.9) family. Acetylcholine receptor (TC 1.A.9.1) subfamily.</text>
</comment>
<dbReference type="InterPro" id="IPR036734">
    <property type="entry name" value="Neur_chan_lig-bd_sf"/>
</dbReference>
<feature type="compositionally biased region" description="Basic and acidic residues" evidence="16">
    <location>
        <begin position="396"/>
        <end position="405"/>
    </location>
</feature>
<dbReference type="GO" id="GO:0045211">
    <property type="term" value="C:postsynaptic membrane"/>
    <property type="evidence" value="ECO:0007669"/>
    <property type="project" value="InterPro"/>
</dbReference>